<keyword evidence="3" id="KW-0687">Ribonucleoprotein</keyword>
<dbReference type="SUPFAM" id="SSF50249">
    <property type="entry name" value="Nucleic acid-binding proteins"/>
    <property type="match status" value="1"/>
</dbReference>
<evidence type="ECO:0000256" key="4">
    <source>
        <dbReference type="SAM" id="MobiDB-lite"/>
    </source>
</evidence>
<reference evidence="5 6" key="1">
    <citation type="submission" date="2014-04" db="EMBL/GenBank/DDBJ databases">
        <authorList>
            <consortium name="DOE Joint Genome Institute"/>
            <person name="Kuo A."/>
            <person name="Zuccaro A."/>
            <person name="Kohler A."/>
            <person name="Nagy L.G."/>
            <person name="Floudas D."/>
            <person name="Copeland A."/>
            <person name="Barry K.W."/>
            <person name="Cichocki N."/>
            <person name="Veneault-Fourrey C."/>
            <person name="LaButti K."/>
            <person name="Lindquist E.A."/>
            <person name="Lipzen A."/>
            <person name="Lundell T."/>
            <person name="Morin E."/>
            <person name="Murat C."/>
            <person name="Sun H."/>
            <person name="Tunlid A."/>
            <person name="Henrissat B."/>
            <person name="Grigoriev I.V."/>
            <person name="Hibbett D.S."/>
            <person name="Martin F."/>
            <person name="Nordberg H.P."/>
            <person name="Cantor M.N."/>
            <person name="Hua S.X."/>
        </authorList>
    </citation>
    <scope>NUCLEOTIDE SEQUENCE [LARGE SCALE GENOMIC DNA]</scope>
    <source>
        <strain evidence="5 6">MAFF 305830</strain>
    </source>
</reference>
<dbReference type="HOGENOM" id="CLU_1836378_0_0_1"/>
<dbReference type="EMBL" id="KN824281">
    <property type="protein sequence ID" value="KIM31808.1"/>
    <property type="molecule type" value="Genomic_DNA"/>
</dbReference>
<dbReference type="Proteomes" id="UP000054097">
    <property type="component" value="Unassembled WGS sequence"/>
</dbReference>
<dbReference type="InterPro" id="IPR012340">
    <property type="entry name" value="NA-bd_OB-fold"/>
</dbReference>
<dbReference type="GO" id="GO:0003735">
    <property type="term" value="F:structural constituent of ribosome"/>
    <property type="evidence" value="ECO:0007669"/>
    <property type="project" value="InterPro"/>
</dbReference>
<dbReference type="Pfam" id="PF00366">
    <property type="entry name" value="Ribosomal_S17"/>
    <property type="match status" value="1"/>
</dbReference>
<keyword evidence="6" id="KW-1185">Reference proteome</keyword>
<name>A0A0C2X0J1_SERVB</name>
<dbReference type="GO" id="GO:1990904">
    <property type="term" value="C:ribonucleoprotein complex"/>
    <property type="evidence" value="ECO:0007669"/>
    <property type="project" value="UniProtKB-KW"/>
</dbReference>
<feature type="region of interest" description="Disordered" evidence="4">
    <location>
        <begin position="117"/>
        <end position="140"/>
    </location>
</feature>
<dbReference type="InterPro" id="IPR000266">
    <property type="entry name" value="Ribosomal_uS17"/>
</dbReference>
<protein>
    <recommendedName>
        <fullName evidence="7">30S ribosomal protein S17</fullName>
    </recommendedName>
</protein>
<dbReference type="STRING" id="933852.A0A0C2X0J1"/>
<evidence type="ECO:0000256" key="2">
    <source>
        <dbReference type="ARBA" id="ARBA00022980"/>
    </source>
</evidence>
<organism evidence="5 6">
    <name type="scientific">Serendipita vermifera MAFF 305830</name>
    <dbReference type="NCBI Taxonomy" id="933852"/>
    <lineage>
        <taxon>Eukaryota</taxon>
        <taxon>Fungi</taxon>
        <taxon>Dikarya</taxon>
        <taxon>Basidiomycota</taxon>
        <taxon>Agaricomycotina</taxon>
        <taxon>Agaricomycetes</taxon>
        <taxon>Sebacinales</taxon>
        <taxon>Serendipitaceae</taxon>
        <taxon>Serendipita</taxon>
    </lineage>
</organism>
<dbReference type="Gene3D" id="2.40.50.140">
    <property type="entry name" value="Nucleic acid-binding proteins"/>
    <property type="match status" value="1"/>
</dbReference>
<sequence>MPISLVGRVTKAGYMNKTVTVSIDRMVQHERTHKLIRRTSKLLTHDERNVLREEDLVRIRSRPRKSLRKHFELDVVIKRGYEGREFDRLHPGKAAPVLTSPTELLALEREYAEMHKVSDTVPQSLESLNGKEAQETSPAQ</sequence>
<proteinExistence type="inferred from homology"/>
<dbReference type="OrthoDB" id="274752at2759"/>
<dbReference type="CDD" id="cd00364">
    <property type="entry name" value="Ribosomal_uS17"/>
    <property type="match status" value="1"/>
</dbReference>
<evidence type="ECO:0000256" key="1">
    <source>
        <dbReference type="ARBA" id="ARBA00010254"/>
    </source>
</evidence>
<evidence type="ECO:0000313" key="6">
    <source>
        <dbReference type="Proteomes" id="UP000054097"/>
    </source>
</evidence>
<evidence type="ECO:0000256" key="3">
    <source>
        <dbReference type="ARBA" id="ARBA00023274"/>
    </source>
</evidence>
<accession>A0A0C2X0J1</accession>
<dbReference type="AlphaFoldDB" id="A0A0C2X0J1"/>
<evidence type="ECO:0008006" key="7">
    <source>
        <dbReference type="Google" id="ProtNLM"/>
    </source>
</evidence>
<evidence type="ECO:0000313" key="5">
    <source>
        <dbReference type="EMBL" id="KIM31808.1"/>
    </source>
</evidence>
<gene>
    <name evidence="5" type="ORF">M408DRAFT_327231</name>
</gene>
<dbReference type="GO" id="GO:0005840">
    <property type="term" value="C:ribosome"/>
    <property type="evidence" value="ECO:0007669"/>
    <property type="project" value="UniProtKB-KW"/>
</dbReference>
<reference evidence="6" key="2">
    <citation type="submission" date="2015-01" db="EMBL/GenBank/DDBJ databases">
        <title>Evolutionary Origins and Diversification of the Mycorrhizal Mutualists.</title>
        <authorList>
            <consortium name="DOE Joint Genome Institute"/>
            <consortium name="Mycorrhizal Genomics Consortium"/>
            <person name="Kohler A."/>
            <person name="Kuo A."/>
            <person name="Nagy L.G."/>
            <person name="Floudas D."/>
            <person name="Copeland A."/>
            <person name="Barry K.W."/>
            <person name="Cichocki N."/>
            <person name="Veneault-Fourrey C."/>
            <person name="LaButti K."/>
            <person name="Lindquist E.A."/>
            <person name="Lipzen A."/>
            <person name="Lundell T."/>
            <person name="Morin E."/>
            <person name="Murat C."/>
            <person name="Riley R."/>
            <person name="Ohm R."/>
            <person name="Sun H."/>
            <person name="Tunlid A."/>
            <person name="Henrissat B."/>
            <person name="Grigoriev I.V."/>
            <person name="Hibbett D.S."/>
            <person name="Martin F."/>
        </authorList>
    </citation>
    <scope>NUCLEOTIDE SEQUENCE [LARGE SCALE GENOMIC DNA]</scope>
    <source>
        <strain evidence="6">MAFF 305830</strain>
    </source>
</reference>
<comment type="similarity">
    <text evidence="1">Belongs to the universal ribosomal protein uS17 family.</text>
</comment>
<keyword evidence="2" id="KW-0689">Ribosomal protein</keyword>
<dbReference type="GO" id="GO:0006412">
    <property type="term" value="P:translation"/>
    <property type="evidence" value="ECO:0007669"/>
    <property type="project" value="InterPro"/>
</dbReference>